<evidence type="ECO:0000313" key="3">
    <source>
        <dbReference type="Proteomes" id="UP000005439"/>
    </source>
</evidence>
<keyword evidence="1" id="KW-0472">Membrane</keyword>
<accession>G8TY41</accession>
<evidence type="ECO:0000256" key="1">
    <source>
        <dbReference type="SAM" id="Phobius"/>
    </source>
</evidence>
<reference evidence="2 3" key="2">
    <citation type="journal article" date="2012" name="Stand. Genomic Sci.">
        <title>Complete genome sequence of the moderately thermophilic mineral-sulfide-oxidizing firmicute Sulfobacillus acidophilus type strain (NAL(T)).</title>
        <authorList>
            <person name="Anderson I."/>
            <person name="Chertkov O."/>
            <person name="Chen A."/>
            <person name="Saunders E."/>
            <person name="Lapidus A."/>
            <person name="Nolan M."/>
            <person name="Lucas S."/>
            <person name="Hammon N."/>
            <person name="Deshpande S."/>
            <person name="Cheng J.F."/>
            <person name="Han C."/>
            <person name="Tapia R."/>
            <person name="Goodwin L.A."/>
            <person name="Pitluck S."/>
            <person name="Liolios K."/>
            <person name="Pagani I."/>
            <person name="Ivanova N."/>
            <person name="Mikhailova N."/>
            <person name="Pati A."/>
            <person name="Palaniappan K."/>
            <person name="Land M."/>
            <person name="Pan C."/>
            <person name="Rohde M."/>
            <person name="Pukall R."/>
            <person name="Goker M."/>
            <person name="Detter J.C."/>
            <person name="Woyke T."/>
            <person name="Bristow J."/>
            <person name="Eisen J.A."/>
            <person name="Markowitz V."/>
            <person name="Hugenholtz P."/>
            <person name="Kyrpides N.C."/>
            <person name="Klenk H.P."/>
            <person name="Mavromatis K."/>
        </authorList>
    </citation>
    <scope>NUCLEOTIDE SEQUENCE [LARGE SCALE GENOMIC DNA]</scope>
    <source>
        <strain evidence="3">ATCC 700253 / DSM 10332 / NAL</strain>
    </source>
</reference>
<keyword evidence="1" id="KW-1133">Transmembrane helix</keyword>
<dbReference type="HOGENOM" id="CLU_1958466_0_0_9"/>
<reference evidence="3" key="1">
    <citation type="submission" date="2011-12" db="EMBL/GenBank/DDBJ databases">
        <title>The complete genome of chromosome of Sulfobacillus acidophilus DSM 10332.</title>
        <authorList>
            <person name="Lucas S."/>
            <person name="Han J."/>
            <person name="Lapidus A."/>
            <person name="Bruce D."/>
            <person name="Goodwin L."/>
            <person name="Pitluck S."/>
            <person name="Peters L."/>
            <person name="Kyrpides N."/>
            <person name="Mavromatis K."/>
            <person name="Ivanova N."/>
            <person name="Mikhailova N."/>
            <person name="Chertkov O."/>
            <person name="Saunders E."/>
            <person name="Detter J.C."/>
            <person name="Tapia R."/>
            <person name="Han C."/>
            <person name="Land M."/>
            <person name="Hauser L."/>
            <person name="Markowitz V."/>
            <person name="Cheng J.-F."/>
            <person name="Hugenholtz P."/>
            <person name="Woyke T."/>
            <person name="Wu D."/>
            <person name="Pukall R."/>
            <person name="Gehrich-Schroeter G."/>
            <person name="Schneider S."/>
            <person name="Klenk H.-P."/>
            <person name="Eisen J.A."/>
        </authorList>
    </citation>
    <scope>NUCLEOTIDE SEQUENCE [LARGE SCALE GENOMIC DNA]</scope>
    <source>
        <strain evidence="3">ATCC 700253 / DSM 10332 / NAL</strain>
    </source>
</reference>
<feature type="transmembrane region" description="Helical" evidence="1">
    <location>
        <begin position="92"/>
        <end position="115"/>
    </location>
</feature>
<sequence length="128" mass="14116">MGKLVGGLARGIWWVGQRAWGHPVLRLVLLGLVSVWLLPVWVHAAGERQSWIVVSLVEIWFLLSADAIHHLWPPVGQRLWPGYVLLGWPWLSTIVGSRWVAAGLVAFIVAGILLVKRFTNSKGVGSNA</sequence>
<dbReference type="AlphaFoldDB" id="G8TY41"/>
<dbReference type="STRING" id="679936.Sulac_0380"/>
<dbReference type="EMBL" id="CP003179">
    <property type="protein sequence ID" value="AEW03948.1"/>
    <property type="molecule type" value="Genomic_DNA"/>
</dbReference>
<keyword evidence="1" id="KW-0812">Transmembrane</keyword>
<name>G8TY41_SULAD</name>
<feature type="transmembrane region" description="Helical" evidence="1">
    <location>
        <begin position="51"/>
        <end position="72"/>
    </location>
</feature>
<dbReference type="PATRIC" id="fig|679936.5.peg.383"/>
<proteinExistence type="predicted"/>
<keyword evidence="3" id="KW-1185">Reference proteome</keyword>
<gene>
    <name evidence="2" type="ordered locus">Sulac_0380</name>
</gene>
<dbReference type="Proteomes" id="UP000005439">
    <property type="component" value="Chromosome"/>
</dbReference>
<protein>
    <submittedName>
        <fullName evidence="2">Uncharacterized protein</fullName>
    </submittedName>
</protein>
<dbReference type="KEGG" id="sap:Sulac_0380"/>
<feature type="transmembrane region" description="Helical" evidence="1">
    <location>
        <begin position="24"/>
        <end position="44"/>
    </location>
</feature>
<organism evidence="2 3">
    <name type="scientific">Sulfobacillus acidophilus (strain ATCC 700253 / DSM 10332 / NAL)</name>
    <dbReference type="NCBI Taxonomy" id="679936"/>
    <lineage>
        <taxon>Bacteria</taxon>
        <taxon>Bacillati</taxon>
        <taxon>Bacillota</taxon>
        <taxon>Clostridia</taxon>
        <taxon>Eubacteriales</taxon>
        <taxon>Clostridiales Family XVII. Incertae Sedis</taxon>
        <taxon>Sulfobacillus</taxon>
    </lineage>
</organism>
<evidence type="ECO:0000313" key="2">
    <source>
        <dbReference type="EMBL" id="AEW03948.1"/>
    </source>
</evidence>